<dbReference type="Gene3D" id="1.10.1300.10">
    <property type="entry name" value="3'5'-cyclic nucleotide phosphodiesterase, catalytic domain"/>
    <property type="match status" value="1"/>
</dbReference>
<dbReference type="EMBL" id="CAXLJL010000822">
    <property type="protein sequence ID" value="CAL5141198.1"/>
    <property type="molecule type" value="Genomic_DNA"/>
</dbReference>
<reference evidence="1" key="1">
    <citation type="submission" date="2024-06" db="EMBL/GenBank/DDBJ databases">
        <authorList>
            <person name="Liu X."/>
            <person name="Lenzi L."/>
            <person name="Haldenby T S."/>
            <person name="Uol C."/>
        </authorList>
    </citation>
    <scope>NUCLEOTIDE SEQUENCE</scope>
</reference>
<evidence type="ECO:0000313" key="2">
    <source>
        <dbReference type="Proteomes" id="UP001497525"/>
    </source>
</evidence>
<proteinExistence type="predicted"/>
<sequence length="356" mass="40117">MGSSVSSLTPKVIYLAINGGVHKILITSFSTDYEVRLLIWDLANAERGSKVTITDANGTFIPCSGSMPPNSPNFPYVVTIMEPPVPSDISLMGRLFETMMKQLGDTLKLSDLKSEINERFKSLEAKISVDNAKLAELDNFRRELFEIRGQLWERKSSNYRKVQSEEKLHPGFERVDSDGIKIVQPQDLPLFEKYTLTQSTIEYLKKPTFDIWNWEPNEMLALLEHMYSELGLFEEFNINPITMKRWLQNMSMAYHIPHVQGLVPVKWAKRDGVYETYPQISACTVLPVKAADSLLIARTQPYGSLNLTSKVLPAIKELVGLTNSSSTVETSGTYGTFCGFGVFTLEQHAQIPEAFS</sequence>
<comment type="caution">
    <text evidence="1">The sequence shown here is derived from an EMBL/GenBank/DDBJ whole genome shotgun (WGS) entry which is preliminary data.</text>
</comment>
<name>A0AAV2TWV0_CALDB</name>
<protein>
    <submittedName>
        <fullName evidence="1">Uncharacterized protein</fullName>
    </submittedName>
</protein>
<dbReference type="GO" id="GO:0004114">
    <property type="term" value="F:3',5'-cyclic-nucleotide phosphodiesterase activity"/>
    <property type="evidence" value="ECO:0007669"/>
    <property type="project" value="InterPro"/>
</dbReference>
<accession>A0AAV2TWV0</accession>
<organism evidence="1 2">
    <name type="scientific">Calicophoron daubneyi</name>
    <name type="common">Rumen fluke</name>
    <name type="synonym">Paramphistomum daubneyi</name>
    <dbReference type="NCBI Taxonomy" id="300641"/>
    <lineage>
        <taxon>Eukaryota</taxon>
        <taxon>Metazoa</taxon>
        <taxon>Spiralia</taxon>
        <taxon>Lophotrochozoa</taxon>
        <taxon>Platyhelminthes</taxon>
        <taxon>Trematoda</taxon>
        <taxon>Digenea</taxon>
        <taxon>Plagiorchiida</taxon>
        <taxon>Pronocephalata</taxon>
        <taxon>Paramphistomoidea</taxon>
        <taxon>Paramphistomidae</taxon>
        <taxon>Calicophoron</taxon>
    </lineage>
</organism>
<dbReference type="SUPFAM" id="SSF109604">
    <property type="entry name" value="HD-domain/PDEase-like"/>
    <property type="match status" value="1"/>
</dbReference>
<evidence type="ECO:0000313" key="1">
    <source>
        <dbReference type="EMBL" id="CAL5141198.1"/>
    </source>
</evidence>
<dbReference type="AlphaFoldDB" id="A0AAV2TWV0"/>
<gene>
    <name evidence="1" type="ORF">CDAUBV1_LOCUS16459</name>
</gene>
<dbReference type="InterPro" id="IPR036971">
    <property type="entry name" value="PDEase_catalytic_dom_sf"/>
</dbReference>
<dbReference type="Proteomes" id="UP001497525">
    <property type="component" value="Unassembled WGS sequence"/>
</dbReference>
<dbReference type="GO" id="GO:0007165">
    <property type="term" value="P:signal transduction"/>
    <property type="evidence" value="ECO:0007669"/>
    <property type="project" value="InterPro"/>
</dbReference>